<accession>A0ACC1DDT2</accession>
<evidence type="ECO:0000313" key="1">
    <source>
        <dbReference type="EMBL" id="KAJ0181960.1"/>
    </source>
</evidence>
<protein>
    <submittedName>
        <fullName evidence="1">Uncharacterized protein</fullName>
    </submittedName>
</protein>
<reference evidence="1 2" key="1">
    <citation type="journal article" date="2021" name="Front. Genet.">
        <title>Chromosome-Level Genome Assembly Reveals Significant Gene Expansion in the Toll and IMD Signaling Pathways of Dendrolimus kikuchii.</title>
        <authorList>
            <person name="Zhou J."/>
            <person name="Wu P."/>
            <person name="Xiong Z."/>
            <person name="Liu N."/>
            <person name="Zhao N."/>
            <person name="Ji M."/>
            <person name="Qiu Y."/>
            <person name="Yang B."/>
        </authorList>
    </citation>
    <scope>NUCLEOTIDE SEQUENCE [LARGE SCALE GENOMIC DNA]</scope>
    <source>
        <strain evidence="1">Ann1</strain>
    </source>
</reference>
<dbReference type="EMBL" id="CM034390">
    <property type="protein sequence ID" value="KAJ0181960.1"/>
    <property type="molecule type" value="Genomic_DNA"/>
</dbReference>
<gene>
    <name evidence="1" type="ORF">K1T71_002682</name>
</gene>
<name>A0ACC1DDT2_9NEOP</name>
<comment type="caution">
    <text evidence="1">The sequence shown here is derived from an EMBL/GenBank/DDBJ whole genome shotgun (WGS) entry which is preliminary data.</text>
</comment>
<evidence type="ECO:0000313" key="2">
    <source>
        <dbReference type="Proteomes" id="UP000824533"/>
    </source>
</evidence>
<dbReference type="Proteomes" id="UP000824533">
    <property type="component" value="Linkage Group LG04"/>
</dbReference>
<sequence>MGEESQTADGKVVLKRKITLFNGVGIIIGTIIGSGIFISPTGVFIYTQSVAASLIIWLVCGLLSTLGALCYAELGTSITRSGGDYAYIYTAFGPLPAFLRMWLALLIIRPTTQAIVALTFGQYVVKPFFPECVPPQNAVRLLAAVCLCSLTAINCISVRGSMRIQDVFTTSKLLALVVVIISGFCYIFLGHTENFENAFEGNYSAENIALAFYSGLFAFGGWNYLNFVTEELQDPYKNLPRAIWIALPMVSIIYVMANLAYFAVVSKSEMNATEAVAVVFGDHLFGSWSWVIPLFVALSTFGGVNGVLFTSARLFATGAQEGHMPAFFSLFHIEKETPIPSLIFTCFFSLLMLTTSNVFQLINYFSQTLWLSVGVSIVGMLWLRRTKPDIPRPIKVNLIIPYIFLVAIGCLVIIPAVTQPKETAIGLAILLSAMAHRWYPDAEYLKHSAGVLYYPTPETEKYYKVIYHSKVRPVERKLQNMWINFGPQHPAAHGVLRLILELDGETVVRADAHIGFLHRATEKLMEYKHYNQSLPYMDRLDYVSTLANEQGFALAVETLLNIQVPPRAKAIRVLGSELIRLANHLLNVSGTILDAGGITPFFWMCEEREKLYELFEHLCGARVHCDYVRPGGVAQDIPIGFLDDVHEFCMKLGERFDETEDLVTGNRLYYARTAGIGVVTAHDAINMGFTGPMLRCTGVKWDLRIAFPYDGYEMYDFDVPVGTFGDSYDRHLLRLEEMRQSLRIINQVINTMPEGEYKTDDSKVCLPSRKEMKTSMESLIHHFKLCTEGYPVPPGVTYTSVECPKAMLKFEIVSSRTVEGFESEKKFVAYMLQVRQDSTESTTFDPESIPYVVSDPDPANVERRYTHFLDLYNGLKKENPVMLSNLSFPRKMMVGNFDPNLISTRCAAFESLLGLIASESRLRDSPAVISFFQDIELNEAKRLINDKKYDQALSVLETSFKLLNKVYTDRSRVVLSALCRIVACAQASGGDLAGPVEKWAQLALRRYEAVSDSDLLMIYVPLLYTCISIWESLGRDKSQLVNELNDLRNKGMKVDSVPSLMEAVDSLLTTV</sequence>
<organism evidence="1 2">
    <name type="scientific">Dendrolimus kikuchii</name>
    <dbReference type="NCBI Taxonomy" id="765133"/>
    <lineage>
        <taxon>Eukaryota</taxon>
        <taxon>Metazoa</taxon>
        <taxon>Ecdysozoa</taxon>
        <taxon>Arthropoda</taxon>
        <taxon>Hexapoda</taxon>
        <taxon>Insecta</taxon>
        <taxon>Pterygota</taxon>
        <taxon>Neoptera</taxon>
        <taxon>Endopterygota</taxon>
        <taxon>Lepidoptera</taxon>
        <taxon>Glossata</taxon>
        <taxon>Ditrysia</taxon>
        <taxon>Bombycoidea</taxon>
        <taxon>Lasiocampidae</taxon>
        <taxon>Dendrolimus</taxon>
    </lineage>
</organism>
<keyword evidence="2" id="KW-1185">Reference proteome</keyword>
<proteinExistence type="predicted"/>